<reference evidence="1 2" key="1">
    <citation type="submission" date="2016-10" db="EMBL/GenBank/DDBJ databases">
        <authorList>
            <person name="de Groot N.N."/>
        </authorList>
    </citation>
    <scope>NUCLEOTIDE SEQUENCE [LARGE SCALE GENOMIC DNA]</scope>
    <source>
        <strain evidence="1 2">47C3B</strain>
    </source>
</reference>
<protein>
    <recommendedName>
        <fullName evidence="3">Signal transduction histidine kinase</fullName>
    </recommendedName>
</protein>
<dbReference type="RefSeq" id="WP_091149847.1">
    <property type="nucleotide sequence ID" value="NZ_FNAI01000005.1"/>
</dbReference>
<dbReference type="EMBL" id="FNAI01000005">
    <property type="protein sequence ID" value="SDE34156.1"/>
    <property type="molecule type" value="Genomic_DNA"/>
</dbReference>
<dbReference type="OrthoDB" id="9813903at2"/>
<dbReference type="InterPro" id="IPR036097">
    <property type="entry name" value="HisK_dim/P_sf"/>
</dbReference>
<dbReference type="GO" id="GO:0000155">
    <property type="term" value="F:phosphorelay sensor kinase activity"/>
    <property type="evidence" value="ECO:0007669"/>
    <property type="project" value="InterPro"/>
</dbReference>
<dbReference type="Proteomes" id="UP000199072">
    <property type="component" value="Unassembled WGS sequence"/>
</dbReference>
<keyword evidence="2" id="KW-1185">Reference proteome</keyword>
<evidence type="ECO:0008006" key="3">
    <source>
        <dbReference type="Google" id="ProtNLM"/>
    </source>
</evidence>
<evidence type="ECO:0000313" key="2">
    <source>
        <dbReference type="Proteomes" id="UP000199072"/>
    </source>
</evidence>
<dbReference type="STRING" id="1391627.SAMN05216464_105281"/>
<accession>A0A1G7C662</accession>
<gene>
    <name evidence="1" type="ORF">SAMN05216464_105281</name>
</gene>
<dbReference type="SUPFAM" id="SSF55874">
    <property type="entry name" value="ATPase domain of HSP90 chaperone/DNA topoisomerase II/histidine kinase"/>
    <property type="match status" value="1"/>
</dbReference>
<dbReference type="Gene3D" id="3.30.450.20">
    <property type="entry name" value="PAS domain"/>
    <property type="match status" value="1"/>
</dbReference>
<dbReference type="InterPro" id="IPR036890">
    <property type="entry name" value="HATPase_C_sf"/>
</dbReference>
<name>A0A1G7C662_9SPHI</name>
<dbReference type="AlphaFoldDB" id="A0A1G7C662"/>
<sequence length="361" mass="42227">MKNLTDSADFLKIADLIVTPLIVVKNASSNPDHLYFNKAFITQIGYTVNSVPNLTAWFEKAYPDEHYRNEIIYCWNKRKAISEERGHSNFHLEARVFCADESYCWYDIYETQINNLTIITFLNIDDMEKKNELLINAIQQKNLLLSIIAHDVRDPLLNIRTLLDNLSYKNLDLEKRKFDKIVSDLDLRVDNAINIVNSTLLRIGIERGVFIFQPDVIDLELFLKRRYEDFSRRMEEKNIQLIFKLEHPKAIYYDRFILEIAFVNIINYIINDNKQNSDIIISNVDEKRFSSLIITDERLRYELDNNITLPGNHTFVNEKSDNSGLIGAQKIIEENGGQLLTHNKSYNGAAWEIRINKQDVL</sequence>
<dbReference type="SUPFAM" id="SSF47384">
    <property type="entry name" value="Homodimeric domain of signal transducing histidine kinase"/>
    <property type="match status" value="1"/>
</dbReference>
<dbReference type="Gene3D" id="3.30.565.10">
    <property type="entry name" value="Histidine kinase-like ATPase, C-terminal domain"/>
    <property type="match status" value="1"/>
</dbReference>
<dbReference type="Gene3D" id="1.10.287.130">
    <property type="match status" value="1"/>
</dbReference>
<evidence type="ECO:0000313" key="1">
    <source>
        <dbReference type="EMBL" id="SDE34156.1"/>
    </source>
</evidence>
<organism evidence="1 2">
    <name type="scientific">Mucilaginibacter pineti</name>
    <dbReference type="NCBI Taxonomy" id="1391627"/>
    <lineage>
        <taxon>Bacteria</taxon>
        <taxon>Pseudomonadati</taxon>
        <taxon>Bacteroidota</taxon>
        <taxon>Sphingobacteriia</taxon>
        <taxon>Sphingobacteriales</taxon>
        <taxon>Sphingobacteriaceae</taxon>
        <taxon>Mucilaginibacter</taxon>
    </lineage>
</organism>
<proteinExistence type="predicted"/>